<dbReference type="OrthoDB" id="527344at2759"/>
<sequence length="325" mass="36985">MKVIPNIYELPTGSSEDASDQSSSSSPPPQSSSSSSEHKKSSSYPALSFVGHSKSAEATYFQIPQLSCNIDMGFIDKKYMSQNPNTFLITHTHADHTFYLAACQPAFVNRSNPNRVYVPKGKVEFVENFLHSCQELNAGKTLPRESVQERKPIDIIGVEPGDLIEKIGGKDNYVAKVVKCDHSVPCNGYAIYERKKKLKKEYSELKGAEIAKLRKEKGDEISDIILEPRIAIMGDTTYRVFEMNPFLLEFPVIVVECTFLENGQEETALGAYHMHWNHIKPYIEKHPQTRFILTHFSLRYTDDFILEFFKNQPYKNITPLVDDKF</sequence>
<dbReference type="VEuPathDB" id="AmoebaDB:NAEGRDRAFT_50625"/>
<dbReference type="PANTHER" id="PTHR46504">
    <property type="entry name" value="TRNASE Z TRZ1"/>
    <property type="match status" value="1"/>
</dbReference>
<dbReference type="GeneID" id="8851690"/>
<organism evidence="3">
    <name type="scientific">Naegleria gruberi</name>
    <name type="common">Amoeba</name>
    <dbReference type="NCBI Taxonomy" id="5762"/>
    <lineage>
        <taxon>Eukaryota</taxon>
        <taxon>Discoba</taxon>
        <taxon>Heterolobosea</taxon>
        <taxon>Tetramitia</taxon>
        <taxon>Eutetramitia</taxon>
        <taxon>Vahlkampfiidae</taxon>
        <taxon>Naegleria</taxon>
    </lineage>
</organism>
<dbReference type="STRING" id="5762.D2VLU1"/>
<accession>D2VLU1</accession>
<reference evidence="2 3" key="1">
    <citation type="journal article" date="2010" name="Cell">
        <title>The genome of Naegleria gruberi illuminates early eukaryotic versatility.</title>
        <authorList>
            <person name="Fritz-Laylin L.K."/>
            <person name="Prochnik S.E."/>
            <person name="Ginger M.L."/>
            <person name="Dacks J.B."/>
            <person name="Carpenter M.L."/>
            <person name="Field M.C."/>
            <person name="Kuo A."/>
            <person name="Paredez A."/>
            <person name="Chapman J."/>
            <person name="Pham J."/>
            <person name="Shu S."/>
            <person name="Neupane R."/>
            <person name="Cipriano M."/>
            <person name="Mancuso J."/>
            <person name="Tu H."/>
            <person name="Salamov A."/>
            <person name="Lindquist E."/>
            <person name="Shapiro H."/>
            <person name="Lucas S."/>
            <person name="Grigoriev I.V."/>
            <person name="Cande W.Z."/>
            <person name="Fulton C."/>
            <person name="Rokhsar D.S."/>
            <person name="Dawson S.C."/>
        </authorList>
    </citation>
    <scope>NUCLEOTIDE SEQUENCE [LARGE SCALE GENOMIC DNA]</scope>
    <source>
        <strain evidence="2 3">NEG-M</strain>
    </source>
</reference>
<evidence type="ECO:0000313" key="3">
    <source>
        <dbReference type="Proteomes" id="UP000006671"/>
    </source>
</evidence>
<dbReference type="OMA" id="LTHFSMR"/>
<dbReference type="KEGG" id="ngr:NAEGRDRAFT_50625"/>
<dbReference type="InParanoid" id="D2VLU1"/>
<gene>
    <name evidence="2" type="ORF">NAEGRDRAFT_50625</name>
</gene>
<dbReference type="eggNOG" id="ENOG502S564">
    <property type="taxonomic scope" value="Eukaryota"/>
</dbReference>
<protein>
    <submittedName>
        <fullName evidence="2">Predicted protein</fullName>
    </submittedName>
</protein>
<dbReference type="InterPro" id="IPR036866">
    <property type="entry name" value="RibonucZ/Hydroxyglut_hydro"/>
</dbReference>
<proteinExistence type="predicted"/>
<evidence type="ECO:0000256" key="1">
    <source>
        <dbReference type="SAM" id="MobiDB-lite"/>
    </source>
</evidence>
<dbReference type="RefSeq" id="XP_002674945.1">
    <property type="nucleotide sequence ID" value="XM_002674899.1"/>
</dbReference>
<keyword evidence="3" id="KW-1185">Reference proteome</keyword>
<evidence type="ECO:0000313" key="2">
    <source>
        <dbReference type="EMBL" id="EFC42201.1"/>
    </source>
</evidence>
<feature type="compositionally biased region" description="Low complexity" evidence="1">
    <location>
        <begin position="14"/>
        <end position="35"/>
    </location>
</feature>
<dbReference type="SUPFAM" id="SSF56281">
    <property type="entry name" value="Metallo-hydrolase/oxidoreductase"/>
    <property type="match status" value="1"/>
</dbReference>
<dbReference type="Gene3D" id="3.60.15.10">
    <property type="entry name" value="Ribonuclease Z/Hydroxyacylglutathione hydrolase-like"/>
    <property type="match status" value="1"/>
</dbReference>
<name>D2VLU1_NAEGR</name>
<dbReference type="Proteomes" id="UP000006671">
    <property type="component" value="Unassembled WGS sequence"/>
</dbReference>
<dbReference type="AlphaFoldDB" id="D2VLU1"/>
<dbReference type="EMBL" id="GG738881">
    <property type="protein sequence ID" value="EFC42201.1"/>
    <property type="molecule type" value="Genomic_DNA"/>
</dbReference>
<dbReference type="PANTHER" id="PTHR46504:SF2">
    <property type="entry name" value="TRNASE Z TRZ1"/>
    <property type="match status" value="1"/>
</dbReference>
<feature type="region of interest" description="Disordered" evidence="1">
    <location>
        <begin position="1"/>
        <end position="41"/>
    </location>
</feature>